<dbReference type="EMBL" id="JAJJMB010004025">
    <property type="protein sequence ID" value="KAI3944646.1"/>
    <property type="molecule type" value="Genomic_DNA"/>
</dbReference>
<dbReference type="Proteomes" id="UP001202328">
    <property type="component" value="Unassembled WGS sequence"/>
</dbReference>
<evidence type="ECO:0000313" key="2">
    <source>
        <dbReference type="Proteomes" id="UP001202328"/>
    </source>
</evidence>
<evidence type="ECO:0000313" key="1">
    <source>
        <dbReference type="EMBL" id="KAI3944646.1"/>
    </source>
</evidence>
<keyword evidence="2" id="KW-1185">Reference proteome</keyword>
<comment type="caution">
    <text evidence="1">The sequence shown here is derived from an EMBL/GenBank/DDBJ whole genome shotgun (WGS) entry which is preliminary data.</text>
</comment>
<proteinExistence type="predicted"/>
<dbReference type="AlphaFoldDB" id="A0AAD4T720"/>
<organism evidence="1 2">
    <name type="scientific">Papaver atlanticum</name>
    <dbReference type="NCBI Taxonomy" id="357466"/>
    <lineage>
        <taxon>Eukaryota</taxon>
        <taxon>Viridiplantae</taxon>
        <taxon>Streptophyta</taxon>
        <taxon>Embryophyta</taxon>
        <taxon>Tracheophyta</taxon>
        <taxon>Spermatophyta</taxon>
        <taxon>Magnoliopsida</taxon>
        <taxon>Ranunculales</taxon>
        <taxon>Papaveraceae</taxon>
        <taxon>Papaveroideae</taxon>
        <taxon>Papaver</taxon>
    </lineage>
</organism>
<gene>
    <name evidence="1" type="ORF">MKW98_021104</name>
</gene>
<accession>A0AAD4T720</accession>
<sequence>MLKKGLAWHYAAFDKRPELKKILKSRGNGEKATAAMETRQTELRIWCMKIVTSFLLLHSERARFGYCCKFSW</sequence>
<reference evidence="1" key="1">
    <citation type="submission" date="2022-04" db="EMBL/GenBank/DDBJ databases">
        <title>A functionally conserved STORR gene fusion in Papaver species that diverged 16.8 million years ago.</title>
        <authorList>
            <person name="Catania T."/>
        </authorList>
    </citation>
    <scope>NUCLEOTIDE SEQUENCE</scope>
    <source>
        <strain evidence="1">S-188037</strain>
    </source>
</reference>
<name>A0AAD4T720_9MAGN</name>
<protein>
    <submittedName>
        <fullName evidence="1">Uncharacterized protein</fullName>
    </submittedName>
</protein>